<feature type="binding site" description="axial binding residue" evidence="10">
    <location>
        <position position="198"/>
    </location>
    <ligand>
        <name>heme c</name>
        <dbReference type="ChEBI" id="CHEBI:61717"/>
        <label>2</label>
    </ligand>
    <ligandPart>
        <name>Fe</name>
        <dbReference type="ChEBI" id="CHEBI:18248"/>
    </ligandPart>
</feature>
<gene>
    <name evidence="14" type="ORF">CNX70_17105</name>
</gene>
<dbReference type="GO" id="GO:0005886">
    <property type="term" value="C:plasma membrane"/>
    <property type="evidence" value="ECO:0007669"/>
    <property type="project" value="UniProtKB-SubCell"/>
</dbReference>
<feature type="transmembrane region" description="Helical" evidence="11">
    <location>
        <begin position="437"/>
        <end position="459"/>
    </location>
</feature>
<feature type="signal peptide" evidence="12">
    <location>
        <begin position="1"/>
        <end position="23"/>
    </location>
</feature>
<dbReference type="InterPro" id="IPR014353">
    <property type="entry name" value="Membr-bd_ADH_cyt_c"/>
</dbReference>
<evidence type="ECO:0000256" key="1">
    <source>
        <dbReference type="ARBA" id="ARBA00004236"/>
    </source>
</evidence>
<evidence type="ECO:0000256" key="5">
    <source>
        <dbReference type="ARBA" id="ARBA00022729"/>
    </source>
</evidence>
<evidence type="ECO:0000256" key="4">
    <source>
        <dbReference type="ARBA" id="ARBA00022723"/>
    </source>
</evidence>
<keyword evidence="4 10" id="KW-0479">Metal-binding</keyword>
<feature type="domain" description="Cytochrome c" evidence="13">
    <location>
        <begin position="32"/>
        <end position="135"/>
    </location>
</feature>
<reference evidence="14 15" key="1">
    <citation type="submission" date="2017-09" db="EMBL/GenBank/DDBJ databases">
        <title>Complete genome sequence of Janthinobacterium svalbardensis PAMC 27463.</title>
        <authorList>
            <person name="Cho Y.-J."/>
            <person name="Cho A."/>
            <person name="Kim O.-S."/>
            <person name="Lee J.-I."/>
        </authorList>
    </citation>
    <scope>NUCLEOTIDE SEQUENCE [LARGE SCALE GENOMIC DNA]</scope>
    <source>
        <strain evidence="14 15">PAMC 27463</strain>
    </source>
</reference>
<feature type="binding site" description="covalent" evidence="9">
    <location>
        <position position="334"/>
    </location>
    <ligand>
        <name>heme c</name>
        <dbReference type="ChEBI" id="CHEBI:61717"/>
        <label>3</label>
    </ligand>
</feature>
<evidence type="ECO:0000259" key="13">
    <source>
        <dbReference type="PROSITE" id="PS51007"/>
    </source>
</evidence>
<evidence type="ECO:0000256" key="6">
    <source>
        <dbReference type="ARBA" id="ARBA00022737"/>
    </source>
</evidence>
<organism evidence="14 15">
    <name type="scientific">Janthinobacterium svalbardensis</name>
    <dbReference type="NCBI Taxonomy" id="368607"/>
    <lineage>
        <taxon>Bacteria</taxon>
        <taxon>Pseudomonadati</taxon>
        <taxon>Pseudomonadota</taxon>
        <taxon>Betaproteobacteria</taxon>
        <taxon>Burkholderiales</taxon>
        <taxon>Oxalobacteraceae</taxon>
        <taxon>Janthinobacterium</taxon>
    </lineage>
</organism>
<feature type="binding site" description="axial binding residue" evidence="10">
    <location>
        <position position="50"/>
    </location>
    <ligand>
        <name>heme c</name>
        <dbReference type="ChEBI" id="CHEBI:61717"/>
        <label>1</label>
    </ligand>
    <ligandPart>
        <name>Fe</name>
        <dbReference type="ChEBI" id="CHEBI:18248"/>
    </ligandPart>
</feature>
<name>A0A290WYJ1_9BURK</name>
<comment type="subcellular location">
    <subcellularLocation>
        <location evidence="1">Cell membrane</location>
    </subcellularLocation>
</comment>
<dbReference type="RefSeq" id="WP_096235691.1">
    <property type="nucleotide sequence ID" value="NZ_CP023422.1"/>
</dbReference>
<dbReference type="KEGG" id="jsv:CNX70_17105"/>
<dbReference type="GO" id="GO:0005506">
    <property type="term" value="F:iron ion binding"/>
    <property type="evidence" value="ECO:0007669"/>
    <property type="project" value="InterPro"/>
</dbReference>
<keyword evidence="8 11" id="KW-0472">Membrane</keyword>
<feature type="domain" description="Cytochrome c" evidence="13">
    <location>
        <begin position="321"/>
        <end position="413"/>
    </location>
</feature>
<dbReference type="EMBL" id="CP023422">
    <property type="protein sequence ID" value="ATD61686.1"/>
    <property type="molecule type" value="Genomic_DNA"/>
</dbReference>
<keyword evidence="15" id="KW-1185">Reference proteome</keyword>
<feature type="chain" id="PRO_5012990714" evidence="12">
    <location>
        <begin position="24"/>
        <end position="470"/>
    </location>
</feature>
<dbReference type="PROSITE" id="PS51007">
    <property type="entry name" value="CYTC"/>
    <property type="match status" value="3"/>
</dbReference>
<evidence type="ECO:0000313" key="15">
    <source>
        <dbReference type="Proteomes" id="UP000218437"/>
    </source>
</evidence>
<dbReference type="PIRSF" id="PIRSF000018">
    <property type="entry name" value="Mb_ADH_cyt_c"/>
    <property type="match status" value="1"/>
</dbReference>
<accession>A0A290WYJ1</accession>
<dbReference type="PANTHER" id="PTHR35008">
    <property type="entry name" value="BLL4482 PROTEIN-RELATED"/>
    <property type="match status" value="1"/>
</dbReference>
<feature type="binding site" description="covalent" evidence="9">
    <location>
        <position position="194"/>
    </location>
    <ligand>
        <name>heme c</name>
        <dbReference type="ChEBI" id="CHEBI:61717"/>
        <label>2</label>
    </ligand>
</feature>
<feature type="binding site" description="covalent" evidence="9">
    <location>
        <position position="49"/>
    </location>
    <ligand>
        <name>heme c</name>
        <dbReference type="ChEBI" id="CHEBI:61717"/>
        <label>1</label>
    </ligand>
</feature>
<dbReference type="GO" id="GO:0020037">
    <property type="term" value="F:heme binding"/>
    <property type="evidence" value="ECO:0007669"/>
    <property type="project" value="InterPro"/>
</dbReference>
<feature type="domain" description="Cytochrome c" evidence="13">
    <location>
        <begin position="179"/>
        <end position="288"/>
    </location>
</feature>
<comment type="cofactor">
    <cofactor evidence="9">
        <name>heme c</name>
        <dbReference type="ChEBI" id="CHEBI:61717"/>
    </cofactor>
    <text evidence="9">Binds 3 heme c groups covalently per subunit.</text>
</comment>
<proteinExistence type="predicted"/>
<protein>
    <submittedName>
        <fullName evidence="14">Cytochrome C</fullName>
    </submittedName>
</protein>
<dbReference type="Proteomes" id="UP000218437">
    <property type="component" value="Chromosome"/>
</dbReference>
<feature type="binding site" description="covalent" evidence="9">
    <location>
        <position position="46"/>
    </location>
    <ligand>
        <name>heme c</name>
        <dbReference type="ChEBI" id="CHEBI:61717"/>
        <label>1</label>
    </ligand>
</feature>
<evidence type="ECO:0000256" key="9">
    <source>
        <dbReference type="PIRSR" id="PIRSR000018-50"/>
    </source>
</evidence>
<keyword evidence="11" id="KW-1133">Transmembrane helix</keyword>
<keyword evidence="6" id="KW-0677">Repeat</keyword>
<feature type="binding site" description="covalent" evidence="9">
    <location>
        <position position="337"/>
    </location>
    <ligand>
        <name>heme c</name>
        <dbReference type="ChEBI" id="CHEBI:61717"/>
        <label>3</label>
    </ligand>
</feature>
<feature type="binding site" description="axial binding residue" evidence="10">
    <location>
        <position position="338"/>
    </location>
    <ligand>
        <name>heme c</name>
        <dbReference type="ChEBI" id="CHEBI:61717"/>
        <label>3</label>
    </ligand>
    <ligandPart>
        <name>Fe</name>
        <dbReference type="ChEBI" id="CHEBI:18248"/>
    </ligandPart>
</feature>
<dbReference type="AlphaFoldDB" id="A0A290WYJ1"/>
<dbReference type="GO" id="GO:0009055">
    <property type="term" value="F:electron transfer activity"/>
    <property type="evidence" value="ECO:0007669"/>
    <property type="project" value="InterPro"/>
</dbReference>
<evidence type="ECO:0000313" key="14">
    <source>
        <dbReference type="EMBL" id="ATD61686.1"/>
    </source>
</evidence>
<keyword evidence="7 10" id="KW-0408">Iron</keyword>
<keyword evidence="5 12" id="KW-0732">Signal</keyword>
<evidence type="ECO:0000256" key="12">
    <source>
        <dbReference type="SAM" id="SignalP"/>
    </source>
</evidence>
<dbReference type="GO" id="GO:0016614">
    <property type="term" value="F:oxidoreductase activity, acting on CH-OH group of donors"/>
    <property type="evidence" value="ECO:0007669"/>
    <property type="project" value="InterPro"/>
</dbReference>
<keyword evidence="3 9" id="KW-0349">Heme</keyword>
<dbReference type="InterPro" id="IPR009056">
    <property type="entry name" value="Cyt_c-like_dom"/>
</dbReference>
<dbReference type="InterPro" id="IPR036909">
    <property type="entry name" value="Cyt_c-like_dom_sf"/>
</dbReference>
<evidence type="ECO:0000256" key="10">
    <source>
        <dbReference type="PIRSR" id="PIRSR000018-51"/>
    </source>
</evidence>
<evidence type="ECO:0000256" key="7">
    <source>
        <dbReference type="ARBA" id="ARBA00023004"/>
    </source>
</evidence>
<dbReference type="Gene3D" id="1.10.760.10">
    <property type="entry name" value="Cytochrome c-like domain"/>
    <property type="match status" value="3"/>
</dbReference>
<sequence>MMAAFRMVASAALLSLVALPVLAEQAPGADVQAIERGRYLATAGDCIACHSVPGGKPMAGGLALATPLGAIVATNITPSTTHGIGNYTLAQFSDAVRHGVRADGAHLYPAMPYTAYAKVTDDDTAALYAYFMHGVAAVDTAPAQKTDLPFPFNIRMSMALWNMLFLDKKPFVADASKSMEWNRGAYLAQGLAHCTTCHTPRNALMAEQLSKELGGTDLGTWYAPNITSDVNSGIGSWSQQELASYLRTGRAANKAQAAGPMAEAIDHSLKHLSDADLNAIAHYVKSVPAIRDKADTKAVTQWGQAGDELSSIRGVPLPQNLNKMSGAQLYDAQCASCHQARGEGSFDGSLPPLFHNSVTGRSNSNNLVMAILDGVERQDGKGNHTAGHLMPAFRQTLSDEQIVTLGNYVQKMYGNPDVKVTAEQVTTLRNGGVPSNLIGLARAGIIVGVLVLLGLLVWWRGRRRKETSAA</sequence>
<dbReference type="SUPFAM" id="SSF46626">
    <property type="entry name" value="Cytochrome c"/>
    <property type="match status" value="3"/>
</dbReference>
<dbReference type="PANTHER" id="PTHR35008:SF8">
    <property type="entry name" value="ALCOHOL DEHYDROGENASE CYTOCHROME C SUBUNIT"/>
    <property type="match status" value="1"/>
</dbReference>
<keyword evidence="11" id="KW-0812">Transmembrane</keyword>
<evidence type="ECO:0000256" key="11">
    <source>
        <dbReference type="SAM" id="Phobius"/>
    </source>
</evidence>
<keyword evidence="2" id="KW-1003">Cell membrane</keyword>
<evidence type="ECO:0000256" key="8">
    <source>
        <dbReference type="ARBA" id="ARBA00023136"/>
    </source>
</evidence>
<evidence type="ECO:0000256" key="2">
    <source>
        <dbReference type="ARBA" id="ARBA00022475"/>
    </source>
</evidence>
<evidence type="ECO:0000256" key="3">
    <source>
        <dbReference type="ARBA" id="ARBA00022617"/>
    </source>
</evidence>
<dbReference type="Pfam" id="PF00034">
    <property type="entry name" value="Cytochrom_C"/>
    <property type="match status" value="3"/>
</dbReference>
<dbReference type="InterPro" id="IPR051459">
    <property type="entry name" value="Cytochrome_c-type_DH"/>
</dbReference>
<feature type="binding site" description="covalent" evidence="9">
    <location>
        <position position="197"/>
    </location>
    <ligand>
        <name>heme c</name>
        <dbReference type="ChEBI" id="CHEBI:61717"/>
        <label>2</label>
    </ligand>
</feature>